<dbReference type="GO" id="GO:0008610">
    <property type="term" value="P:lipid biosynthetic process"/>
    <property type="evidence" value="ECO:0007669"/>
    <property type="project" value="InterPro"/>
</dbReference>
<feature type="transmembrane region" description="Helical" evidence="6">
    <location>
        <begin position="83"/>
        <end position="108"/>
    </location>
</feature>
<evidence type="ECO:0000256" key="5">
    <source>
        <dbReference type="SAM" id="MobiDB-lite"/>
    </source>
</evidence>
<dbReference type="AlphaFoldDB" id="A0A6N7EUY5"/>
<dbReference type="Proteomes" id="UP000471298">
    <property type="component" value="Unassembled WGS sequence"/>
</dbReference>
<evidence type="ECO:0000259" key="7">
    <source>
        <dbReference type="Pfam" id="PF04116"/>
    </source>
</evidence>
<feature type="domain" description="Fatty acid hydroxylase" evidence="7">
    <location>
        <begin position="88"/>
        <end position="224"/>
    </location>
</feature>
<evidence type="ECO:0000256" key="2">
    <source>
        <dbReference type="ARBA" id="ARBA00022692"/>
    </source>
</evidence>
<keyword evidence="9" id="KW-1185">Reference proteome</keyword>
<name>A0A6N7EUY5_9GAMM</name>
<evidence type="ECO:0000256" key="3">
    <source>
        <dbReference type="ARBA" id="ARBA00022989"/>
    </source>
</evidence>
<evidence type="ECO:0000256" key="6">
    <source>
        <dbReference type="SAM" id="Phobius"/>
    </source>
</evidence>
<sequence>MTSEIVWRLGVFFAVLLAVALAEHWRPKRQLTFAKSKRWTRNLALVVANTLALRLFVPFTAASVAIYATQQDIGLFNWLNLPFYWQVILSVIVLDLIIYGQHVVFHYVPWLWRLHKVHHIDQDIDVTTGLRFHPLEIIISALIKCSAVWLLGVPFLAVVLFEILLNATALFNHGNLRLPHNVDRVLRKLLVTPDMHRVHHSTRVIETNSNFGFNLSCWDYLFKTYRAQPKAGHQAMKIGLSAYPDAQKTGFWWLLVLPFKRQATRNPSTANNTTQSDQPDQSGQPK</sequence>
<evidence type="ECO:0000256" key="1">
    <source>
        <dbReference type="ARBA" id="ARBA00004370"/>
    </source>
</evidence>
<feature type="transmembrane region" description="Helical" evidence="6">
    <location>
        <begin position="43"/>
        <end position="68"/>
    </location>
</feature>
<comment type="subcellular location">
    <subcellularLocation>
        <location evidence="1">Membrane</location>
    </subcellularLocation>
</comment>
<dbReference type="GO" id="GO:0016491">
    <property type="term" value="F:oxidoreductase activity"/>
    <property type="evidence" value="ECO:0007669"/>
    <property type="project" value="InterPro"/>
</dbReference>
<keyword evidence="3 6" id="KW-1133">Transmembrane helix</keyword>
<dbReference type="EMBL" id="WHNW01000003">
    <property type="protein sequence ID" value="MPV85783.1"/>
    <property type="molecule type" value="Genomic_DNA"/>
</dbReference>
<protein>
    <submittedName>
        <fullName evidence="8">Sterol desaturase family protein</fullName>
    </submittedName>
</protein>
<proteinExistence type="predicted"/>
<keyword evidence="4 6" id="KW-0472">Membrane</keyword>
<reference evidence="8 9" key="1">
    <citation type="submission" date="2019-10" db="EMBL/GenBank/DDBJ databases">
        <title>Cardiobacteriales fam. a chemoheterotrophic member of the order Cardiobacteriales, and proposal of Cardiobacteriales fam. nov.</title>
        <authorList>
            <person name="Wang C."/>
        </authorList>
    </citation>
    <scope>NUCLEOTIDE SEQUENCE [LARGE SCALE GENOMIC DNA]</scope>
    <source>
        <strain evidence="8 9">ML27</strain>
    </source>
</reference>
<dbReference type="GO" id="GO:0016020">
    <property type="term" value="C:membrane"/>
    <property type="evidence" value="ECO:0007669"/>
    <property type="project" value="UniProtKB-SubCell"/>
</dbReference>
<dbReference type="InterPro" id="IPR050307">
    <property type="entry name" value="Sterol_Desaturase_Related"/>
</dbReference>
<evidence type="ECO:0000313" key="9">
    <source>
        <dbReference type="Proteomes" id="UP000471298"/>
    </source>
</evidence>
<dbReference type="Pfam" id="PF04116">
    <property type="entry name" value="FA_hydroxylase"/>
    <property type="match status" value="1"/>
</dbReference>
<evidence type="ECO:0000313" key="8">
    <source>
        <dbReference type="EMBL" id="MPV85783.1"/>
    </source>
</evidence>
<feature type="transmembrane region" description="Helical" evidence="6">
    <location>
        <begin position="147"/>
        <end position="171"/>
    </location>
</feature>
<keyword evidence="2 6" id="KW-0812">Transmembrane</keyword>
<dbReference type="RefSeq" id="WP_218110512.1">
    <property type="nucleotide sequence ID" value="NZ_WHNW01000003.1"/>
</dbReference>
<gene>
    <name evidence="8" type="ORF">GCU85_03390</name>
</gene>
<accession>A0A6N7EUY5</accession>
<dbReference type="PANTHER" id="PTHR11863">
    <property type="entry name" value="STEROL DESATURASE"/>
    <property type="match status" value="1"/>
</dbReference>
<evidence type="ECO:0000256" key="4">
    <source>
        <dbReference type="ARBA" id="ARBA00023136"/>
    </source>
</evidence>
<feature type="region of interest" description="Disordered" evidence="5">
    <location>
        <begin position="265"/>
        <end position="286"/>
    </location>
</feature>
<feature type="transmembrane region" description="Helical" evidence="6">
    <location>
        <begin position="6"/>
        <end position="22"/>
    </location>
</feature>
<dbReference type="InterPro" id="IPR006694">
    <property type="entry name" value="Fatty_acid_hydroxylase"/>
</dbReference>
<dbReference type="GO" id="GO:0005506">
    <property type="term" value="F:iron ion binding"/>
    <property type="evidence" value="ECO:0007669"/>
    <property type="project" value="InterPro"/>
</dbReference>
<comment type="caution">
    <text evidence="8">The sequence shown here is derived from an EMBL/GenBank/DDBJ whole genome shotgun (WGS) entry which is preliminary data.</text>
</comment>
<organism evidence="8 9">
    <name type="scientific">Ostreibacterium oceani</name>
    <dbReference type="NCBI Taxonomy" id="2654998"/>
    <lineage>
        <taxon>Bacteria</taxon>
        <taxon>Pseudomonadati</taxon>
        <taxon>Pseudomonadota</taxon>
        <taxon>Gammaproteobacteria</taxon>
        <taxon>Cardiobacteriales</taxon>
        <taxon>Ostreibacteriaceae</taxon>
        <taxon>Ostreibacterium</taxon>
    </lineage>
</organism>
<dbReference type="InParanoid" id="A0A6N7EUY5"/>